<accession>A0A9Q8QI45</accession>
<name>A0A9Q8QI45_9HYPO</name>
<evidence type="ECO:0000256" key="1">
    <source>
        <dbReference type="SAM" id="Coils"/>
    </source>
</evidence>
<reference evidence="3" key="1">
    <citation type="submission" date="2021-11" db="EMBL/GenBank/DDBJ databases">
        <title>Purpureocillium_takamizusanense_genome.</title>
        <authorList>
            <person name="Nguyen N.-H."/>
        </authorList>
    </citation>
    <scope>NUCLEOTIDE SEQUENCE</scope>
    <source>
        <strain evidence="3">PT3</strain>
    </source>
</reference>
<proteinExistence type="predicted"/>
<evidence type="ECO:0000313" key="4">
    <source>
        <dbReference type="Proteomes" id="UP000829364"/>
    </source>
</evidence>
<gene>
    <name evidence="3" type="ORF">JDV02_005470</name>
</gene>
<feature type="coiled-coil region" evidence="1">
    <location>
        <begin position="33"/>
        <end position="60"/>
    </location>
</feature>
<feature type="compositionally biased region" description="Acidic residues" evidence="2">
    <location>
        <begin position="426"/>
        <end position="436"/>
    </location>
</feature>
<feature type="compositionally biased region" description="Basic and acidic residues" evidence="2">
    <location>
        <begin position="448"/>
        <end position="469"/>
    </location>
</feature>
<evidence type="ECO:0000256" key="2">
    <source>
        <dbReference type="SAM" id="MobiDB-lite"/>
    </source>
</evidence>
<organism evidence="3 4">
    <name type="scientific">Purpureocillium takamizusanense</name>
    <dbReference type="NCBI Taxonomy" id="2060973"/>
    <lineage>
        <taxon>Eukaryota</taxon>
        <taxon>Fungi</taxon>
        <taxon>Dikarya</taxon>
        <taxon>Ascomycota</taxon>
        <taxon>Pezizomycotina</taxon>
        <taxon>Sordariomycetes</taxon>
        <taxon>Hypocreomycetidae</taxon>
        <taxon>Hypocreales</taxon>
        <taxon>Ophiocordycipitaceae</taxon>
        <taxon>Purpureocillium</taxon>
    </lineage>
</organism>
<dbReference type="KEGG" id="ptkz:JDV02_005470"/>
<dbReference type="OrthoDB" id="4836723at2759"/>
<keyword evidence="4" id="KW-1185">Reference proteome</keyword>
<sequence>MQPTGTVQPSVMEQSWRQYVSAHGLEPAVVGSDESEQIRYAAIQERLAQAEEQRKEDEDALLRHHRLLSRWQSGGKGADIGSYMPRLRRIARAAEGIETSRDLRQEAAQRHESLQEYCEREWPRFYRKTRVRIGHGLESVEAVVSTSQYNAAYYGSHQGGDYIFRHVPEVLEDDGQAISWSSDLAKVRFAAAIGENEADVERSFVYCGQVPRPLREYLKRLHVVVLEVMQILSGISSVFSEISDDASMAPTMVFRPDRQLSGPMLADFCSSWSHALHTANPVTVEWARTKLRDGPRVLEFAQLLHRIRTAGLPEATGSMWPLIVTLEKATGRTFFEMIDAADLEAARKAKRLLLHEKRFEHMFLYQTREDENTMDIHKFYTDDVYRDAPNHPDRVYTRLDVREALEVAEGLCHDIELDDRVADLTESDASDPEDTEQALSDSEPFDVGLDRLLHPRRKESSVHVEDHRERRPSKRRREKTLSRETPVSKKKRKRRETRSPPVPGVATPDSNNADTGTSD</sequence>
<keyword evidence="1" id="KW-0175">Coiled coil</keyword>
<dbReference type="RefSeq" id="XP_047842757.1">
    <property type="nucleotide sequence ID" value="XM_047986774.1"/>
</dbReference>
<dbReference type="AlphaFoldDB" id="A0A9Q8QI45"/>
<dbReference type="GeneID" id="72067419"/>
<feature type="region of interest" description="Disordered" evidence="2">
    <location>
        <begin position="426"/>
        <end position="519"/>
    </location>
</feature>
<evidence type="ECO:0000313" key="3">
    <source>
        <dbReference type="EMBL" id="UNI19276.1"/>
    </source>
</evidence>
<protein>
    <submittedName>
        <fullName evidence="3">Uncharacterized protein</fullName>
    </submittedName>
</protein>
<dbReference type="EMBL" id="CP086357">
    <property type="protein sequence ID" value="UNI19276.1"/>
    <property type="molecule type" value="Genomic_DNA"/>
</dbReference>
<feature type="compositionally biased region" description="Polar residues" evidence="2">
    <location>
        <begin position="508"/>
        <end position="519"/>
    </location>
</feature>
<dbReference type="Proteomes" id="UP000829364">
    <property type="component" value="Chromosome 4"/>
</dbReference>